<dbReference type="GO" id="GO:0009082">
    <property type="term" value="P:branched-chain amino acid biosynthetic process"/>
    <property type="evidence" value="ECO:0007669"/>
    <property type="project" value="UniProtKB-KW"/>
</dbReference>
<dbReference type="PANTHER" id="PTHR11825">
    <property type="entry name" value="SUBGROUP IIII AMINOTRANSFERASE"/>
    <property type="match status" value="1"/>
</dbReference>
<evidence type="ECO:0000256" key="3">
    <source>
        <dbReference type="ARBA" id="ARBA00022576"/>
    </source>
</evidence>
<comment type="caution">
    <text evidence="12">The sequence shown here is derived from an EMBL/GenBank/DDBJ whole genome shotgun (WGS) entry which is preliminary data.</text>
</comment>
<name>A0A1R2AQQ5_9CILI</name>
<keyword evidence="5 11" id="KW-0808">Transferase</keyword>
<evidence type="ECO:0000256" key="11">
    <source>
        <dbReference type="RuleBase" id="RU004517"/>
    </source>
</evidence>
<dbReference type="EC" id="2.6.1.42" evidence="11"/>
<accession>A0A1R2AQQ5</accession>
<dbReference type="Pfam" id="PF01063">
    <property type="entry name" value="Aminotran_4"/>
    <property type="match status" value="1"/>
</dbReference>
<dbReference type="OrthoDB" id="1732691at2759"/>
<dbReference type="InterPro" id="IPR018300">
    <property type="entry name" value="Aminotrans_IV_CS"/>
</dbReference>
<sequence>MFTRLLRRYADLSYNKLITNLTSTPKAKPNDLTKVPFGTVFTDHMIEVDWCEDKGWSEPIIKPYQKIPLDPSCSVFHYCTECYEGFKVYSNPPHILSFRPMTNMERFVISADAAGLPKCSPHELLKCIDELIRIDKDWVPQVPGYTLYVRPNMFGTHAQLSVTKPKKAKLVVIMSLVGPYFPTGYKPISLYCDESLIRSWTGGHGHRKIGGNYGPAIVPAEKVKKLGYDNILWLSEGRVTEVGVMNFFVLFKNKHGLELVTSPIHHTVLPGITRDSVIQLIHEWGEVKMSERDFTIQELIAKLEEENVVEAFGSGTAAVICPINKLAYKGKEYNIPTVQGNCGELTKRIFDELTKIQYGKIKHKWNHYIA</sequence>
<dbReference type="GO" id="GO:0052654">
    <property type="term" value="F:L-leucine-2-oxoglutarate transaminase activity"/>
    <property type="evidence" value="ECO:0007669"/>
    <property type="project" value="RHEA"/>
</dbReference>
<dbReference type="GO" id="GO:0052655">
    <property type="term" value="F:L-valine-2-oxoglutarate transaminase activity"/>
    <property type="evidence" value="ECO:0007669"/>
    <property type="project" value="RHEA"/>
</dbReference>
<evidence type="ECO:0000256" key="5">
    <source>
        <dbReference type="ARBA" id="ARBA00022679"/>
    </source>
</evidence>
<proteinExistence type="inferred from homology"/>
<evidence type="ECO:0000256" key="4">
    <source>
        <dbReference type="ARBA" id="ARBA00022605"/>
    </source>
</evidence>
<comment type="catalytic activity">
    <reaction evidence="11">
        <text>L-isoleucine + 2-oxoglutarate = (S)-3-methyl-2-oxopentanoate + L-glutamate</text>
        <dbReference type="Rhea" id="RHEA:24801"/>
        <dbReference type="ChEBI" id="CHEBI:16810"/>
        <dbReference type="ChEBI" id="CHEBI:29985"/>
        <dbReference type="ChEBI" id="CHEBI:35146"/>
        <dbReference type="ChEBI" id="CHEBI:58045"/>
        <dbReference type="EC" id="2.6.1.42"/>
    </reaction>
</comment>
<protein>
    <recommendedName>
        <fullName evidence="11">Branched-chain-amino-acid aminotransferase</fullName>
        <ecNumber evidence="11">2.6.1.42</ecNumber>
    </recommendedName>
</protein>
<organism evidence="12 13">
    <name type="scientific">Stentor coeruleus</name>
    <dbReference type="NCBI Taxonomy" id="5963"/>
    <lineage>
        <taxon>Eukaryota</taxon>
        <taxon>Sar</taxon>
        <taxon>Alveolata</taxon>
        <taxon>Ciliophora</taxon>
        <taxon>Postciliodesmatophora</taxon>
        <taxon>Heterotrichea</taxon>
        <taxon>Heterotrichida</taxon>
        <taxon>Stentoridae</taxon>
        <taxon>Stentor</taxon>
    </lineage>
</organism>
<evidence type="ECO:0000256" key="7">
    <source>
        <dbReference type="ARBA" id="ARBA00023304"/>
    </source>
</evidence>
<dbReference type="GO" id="GO:0008652">
    <property type="term" value="P:amino acid biosynthetic process"/>
    <property type="evidence" value="ECO:0007669"/>
    <property type="project" value="UniProtKB-KW"/>
</dbReference>
<comment type="similarity">
    <text evidence="2 9">Belongs to the class-IV pyridoxal-phosphate-dependent aminotransferase family.</text>
</comment>
<evidence type="ECO:0000313" key="12">
    <source>
        <dbReference type="EMBL" id="OMJ66816.1"/>
    </source>
</evidence>
<dbReference type="GO" id="GO:0052656">
    <property type="term" value="F:L-isoleucine-2-oxoglutarate transaminase activity"/>
    <property type="evidence" value="ECO:0007669"/>
    <property type="project" value="RHEA"/>
</dbReference>
<dbReference type="SUPFAM" id="SSF56752">
    <property type="entry name" value="D-aminoacid aminotransferase-like PLP-dependent enzymes"/>
    <property type="match status" value="1"/>
</dbReference>
<dbReference type="InterPro" id="IPR005786">
    <property type="entry name" value="B_amino_transII"/>
</dbReference>
<comment type="catalytic activity">
    <reaction evidence="11">
        <text>L-leucine + 2-oxoglutarate = 4-methyl-2-oxopentanoate + L-glutamate</text>
        <dbReference type="Rhea" id="RHEA:18321"/>
        <dbReference type="ChEBI" id="CHEBI:16810"/>
        <dbReference type="ChEBI" id="CHEBI:17865"/>
        <dbReference type="ChEBI" id="CHEBI:29985"/>
        <dbReference type="ChEBI" id="CHEBI:57427"/>
        <dbReference type="EC" id="2.6.1.42"/>
    </reaction>
</comment>
<evidence type="ECO:0000313" key="13">
    <source>
        <dbReference type="Proteomes" id="UP000187209"/>
    </source>
</evidence>
<keyword evidence="3 11" id="KW-0032">Aminotransferase</keyword>
<dbReference type="InterPro" id="IPR001544">
    <property type="entry name" value="Aminotrans_IV"/>
</dbReference>
<dbReference type="Gene3D" id="3.30.470.10">
    <property type="match status" value="1"/>
</dbReference>
<evidence type="ECO:0000256" key="9">
    <source>
        <dbReference type="RuleBase" id="RU004106"/>
    </source>
</evidence>
<evidence type="ECO:0000256" key="1">
    <source>
        <dbReference type="ARBA" id="ARBA00001933"/>
    </source>
</evidence>
<gene>
    <name evidence="12" type="ORF">SteCoe_36211</name>
</gene>
<evidence type="ECO:0000256" key="2">
    <source>
        <dbReference type="ARBA" id="ARBA00009320"/>
    </source>
</evidence>
<comment type="cofactor">
    <cofactor evidence="1 10">
        <name>pyridoxal 5'-phosphate</name>
        <dbReference type="ChEBI" id="CHEBI:597326"/>
    </cofactor>
</comment>
<dbReference type="NCBIfam" id="NF009897">
    <property type="entry name" value="PRK13357.1"/>
    <property type="match status" value="1"/>
</dbReference>
<dbReference type="InterPro" id="IPR033939">
    <property type="entry name" value="BCAT_family"/>
</dbReference>
<keyword evidence="13" id="KW-1185">Reference proteome</keyword>
<feature type="modified residue" description="N6-(pyridoxal phosphate)lysine" evidence="8">
    <location>
        <position position="208"/>
    </location>
</feature>
<keyword evidence="7 11" id="KW-0100">Branched-chain amino acid biosynthesis</keyword>
<dbReference type="CDD" id="cd01557">
    <property type="entry name" value="BCAT_beta_family"/>
    <property type="match status" value="1"/>
</dbReference>
<dbReference type="PROSITE" id="PS00770">
    <property type="entry name" value="AA_TRANSFER_CLASS_4"/>
    <property type="match status" value="1"/>
</dbReference>
<dbReference type="PIRSF" id="PIRSF006468">
    <property type="entry name" value="BCAT1"/>
    <property type="match status" value="1"/>
</dbReference>
<dbReference type="EMBL" id="MPUH01001626">
    <property type="protein sequence ID" value="OMJ66816.1"/>
    <property type="molecule type" value="Genomic_DNA"/>
</dbReference>
<dbReference type="InterPro" id="IPR043131">
    <property type="entry name" value="BCAT-like_N"/>
</dbReference>
<evidence type="ECO:0000256" key="10">
    <source>
        <dbReference type="RuleBase" id="RU004516"/>
    </source>
</evidence>
<evidence type="ECO:0000256" key="8">
    <source>
        <dbReference type="PIRSR" id="PIRSR006468-1"/>
    </source>
</evidence>
<keyword evidence="6 10" id="KW-0663">Pyridoxal phosphate</keyword>
<keyword evidence="4 11" id="KW-0028">Amino-acid biosynthesis</keyword>
<dbReference type="AlphaFoldDB" id="A0A1R2AQQ5"/>
<dbReference type="InterPro" id="IPR036038">
    <property type="entry name" value="Aminotransferase-like"/>
</dbReference>
<dbReference type="InterPro" id="IPR043132">
    <property type="entry name" value="BCAT-like_C"/>
</dbReference>
<dbReference type="Proteomes" id="UP000187209">
    <property type="component" value="Unassembled WGS sequence"/>
</dbReference>
<evidence type="ECO:0000256" key="6">
    <source>
        <dbReference type="ARBA" id="ARBA00022898"/>
    </source>
</evidence>
<dbReference type="PANTHER" id="PTHR11825:SF44">
    <property type="entry name" value="BRANCHED-CHAIN-AMINO-ACID AMINOTRANSFERASE"/>
    <property type="match status" value="1"/>
</dbReference>
<dbReference type="Gene3D" id="3.20.10.10">
    <property type="entry name" value="D-amino Acid Aminotransferase, subunit A, domain 2"/>
    <property type="match status" value="1"/>
</dbReference>
<reference evidence="12 13" key="1">
    <citation type="submission" date="2016-11" db="EMBL/GenBank/DDBJ databases">
        <title>The macronuclear genome of Stentor coeruleus: a giant cell with tiny introns.</title>
        <authorList>
            <person name="Slabodnick M."/>
            <person name="Ruby J.G."/>
            <person name="Reiff S.B."/>
            <person name="Swart E.C."/>
            <person name="Gosai S."/>
            <person name="Prabakaran S."/>
            <person name="Witkowska E."/>
            <person name="Larue G.E."/>
            <person name="Fisher S."/>
            <person name="Freeman R.M."/>
            <person name="Gunawardena J."/>
            <person name="Chu W."/>
            <person name="Stover N.A."/>
            <person name="Gregory B.D."/>
            <person name="Nowacki M."/>
            <person name="Derisi J."/>
            <person name="Roy S.W."/>
            <person name="Marshall W.F."/>
            <person name="Sood P."/>
        </authorList>
    </citation>
    <scope>NUCLEOTIDE SEQUENCE [LARGE SCALE GENOMIC DNA]</scope>
    <source>
        <strain evidence="12">WM001</strain>
    </source>
</reference>
<comment type="catalytic activity">
    <reaction evidence="11">
        <text>L-valine + 2-oxoglutarate = 3-methyl-2-oxobutanoate + L-glutamate</text>
        <dbReference type="Rhea" id="RHEA:24813"/>
        <dbReference type="ChEBI" id="CHEBI:11851"/>
        <dbReference type="ChEBI" id="CHEBI:16810"/>
        <dbReference type="ChEBI" id="CHEBI:29985"/>
        <dbReference type="ChEBI" id="CHEBI:57762"/>
        <dbReference type="EC" id="2.6.1.42"/>
    </reaction>
</comment>
<dbReference type="NCBIfam" id="TIGR01123">
    <property type="entry name" value="ilvE_II"/>
    <property type="match status" value="1"/>
</dbReference>